<organism evidence="1">
    <name type="scientific">Homo sapiens</name>
    <name type="common">Human</name>
    <dbReference type="NCBI Taxonomy" id="9606"/>
    <lineage>
        <taxon>Eukaryota</taxon>
        <taxon>Metazoa</taxon>
        <taxon>Chordata</taxon>
        <taxon>Craniata</taxon>
        <taxon>Vertebrata</taxon>
        <taxon>Euteleostomi</taxon>
        <taxon>Mammalia</taxon>
        <taxon>Eutheria</taxon>
        <taxon>Euarchontoglires</taxon>
        <taxon>Primates</taxon>
        <taxon>Haplorrhini</taxon>
        <taxon>Catarrhini</taxon>
        <taxon>Hominidae</taxon>
        <taxon>Homo</taxon>
    </lineage>
</organism>
<dbReference type="Gene3D" id="1.20.1070.10">
    <property type="entry name" value="Rhodopsin 7-helix transmembrane proteins"/>
    <property type="match status" value="1"/>
</dbReference>
<evidence type="ECO:0000313" key="1">
    <source>
        <dbReference type="EMBL" id="AAB33728.1"/>
    </source>
</evidence>
<keyword evidence="1" id="KW-0675">Receptor</keyword>
<dbReference type="AlphaFoldDB" id="Q16303"/>
<accession>Q16303</accession>
<sequence>MGNRSTADADGLLAGRGPAAGASAGASAGLAGQGAAALVGGVLLIGAVLAGNSLVCVSVATERALQTPTNSFIVSLAASLSWCCRSSSTPRSRVARGC</sequence>
<protein>
    <submittedName>
        <fullName evidence="1">Dopamine D4 receptor</fullName>
    </submittedName>
</protein>
<dbReference type="SMR" id="Q16303"/>
<reference evidence="1" key="1">
    <citation type="journal article" date="1994" name="Hum. Mol. Genet.">
        <title>Human dopamine D4 receptor gene: frequent occurrence of a null allele and observation of homozygosity.</title>
        <authorList>
            <person name="Nothen M.M."/>
            <person name="Cichon S."/>
            <person name="Hemmer S."/>
            <person name="Hebebrand J."/>
            <person name="Remschmidt H."/>
            <person name="Lehmkuhl G."/>
            <person name="Poustka F."/>
            <person name="Schmidt M."/>
            <person name="Catalano M."/>
            <person name="Fimmers R.et."/>
            <person name="al"/>
        </authorList>
    </citation>
    <scope>NUCLEOTIDE SEQUENCE</scope>
</reference>
<gene>
    <name evidence="1" type="primary">dopamine D4 receptor/ DRD4</name>
</gene>
<dbReference type="PIR" id="I54366">
    <property type="entry name" value="I54366"/>
</dbReference>
<dbReference type="ChiTaRS" id="ARHGDIB">
    <property type="organism name" value="human"/>
</dbReference>
<name>Q16303_HUMAN</name>
<proteinExistence type="evidence at transcript level"/>
<dbReference type="EMBL" id="S76942">
    <property type="protein sequence ID" value="AAB33728.1"/>
    <property type="molecule type" value="mRNA"/>
</dbReference>